<name>A0A6A5T2E9_9PLEO</name>
<protein>
    <recommendedName>
        <fullName evidence="2">GRF-like zinc ribbon domain-containing protein</fullName>
    </recommendedName>
</protein>
<reference evidence="3" key="1">
    <citation type="journal article" date="2020" name="Stud. Mycol.">
        <title>101 Dothideomycetes genomes: a test case for predicting lifestyles and emergence of pathogens.</title>
        <authorList>
            <person name="Haridas S."/>
            <person name="Albert R."/>
            <person name="Binder M."/>
            <person name="Bloem J."/>
            <person name="Labutti K."/>
            <person name="Salamov A."/>
            <person name="Andreopoulos B."/>
            <person name="Baker S."/>
            <person name="Barry K."/>
            <person name="Bills G."/>
            <person name="Bluhm B."/>
            <person name="Cannon C."/>
            <person name="Castanera R."/>
            <person name="Culley D."/>
            <person name="Daum C."/>
            <person name="Ezra D."/>
            <person name="Gonzalez J."/>
            <person name="Henrissat B."/>
            <person name="Kuo A."/>
            <person name="Liang C."/>
            <person name="Lipzen A."/>
            <person name="Lutzoni F."/>
            <person name="Magnuson J."/>
            <person name="Mondo S."/>
            <person name="Nolan M."/>
            <person name="Ohm R."/>
            <person name="Pangilinan J."/>
            <person name="Park H.-J."/>
            <person name="Ramirez L."/>
            <person name="Alfaro M."/>
            <person name="Sun H."/>
            <person name="Tritt A."/>
            <person name="Yoshinaga Y."/>
            <person name="Zwiers L.-H."/>
            <person name="Turgeon B."/>
            <person name="Goodwin S."/>
            <person name="Spatafora J."/>
            <person name="Crous P."/>
            <person name="Grigoriev I."/>
        </authorList>
    </citation>
    <scope>NUCLEOTIDE SEQUENCE</scope>
    <source>
        <strain evidence="3">CBS 161.51</strain>
    </source>
</reference>
<dbReference type="Proteomes" id="UP000800038">
    <property type="component" value="Unassembled WGS sequence"/>
</dbReference>
<feature type="compositionally biased region" description="Low complexity" evidence="1">
    <location>
        <begin position="239"/>
        <end position="248"/>
    </location>
</feature>
<sequence length="404" mass="42458">MEPTCETKNPLAYSTDIEPHDTAASASSQRATSLSKSIVEESDFKISSSRAIKPLRHRREETKTTPQSASPPDDAPLVRNTGSSCEIKKEPSVSPQPYVFFAGSGSGVASSNSPAPIYTSSATTTSTALQSSSTSISNSGVPKSPITQTQPYVFVAGSGSAVASSNSPSPMYTSSATATRTALQSSSTSISNSGVPKSPITQTQPYVFVAGSGSAVASSNSPSPIYTSSATATRTALQSSSTSISNSSAPKLPSNKTQPTTLAIATATANSPPSSAILHASYTPPIRHTLHHPAGQCPSCGSPNKIYHVQWKPDSLNVGRPYRSCTNCKSSFNGFADDRGLTPGLFCDCETPALLRLTAKNAMDNQGRRGAFYSCQFKECRAWEDFPTVLTVEEIEEMVKEGRI</sequence>
<evidence type="ECO:0000313" key="3">
    <source>
        <dbReference type="EMBL" id="KAF1947145.1"/>
    </source>
</evidence>
<accession>A0A6A5T2E9</accession>
<feature type="domain" description="GRF-like zinc ribbon" evidence="2">
    <location>
        <begin position="296"/>
        <end position="339"/>
    </location>
</feature>
<dbReference type="InterPro" id="IPR056444">
    <property type="entry name" value="Zn_ribbon_GRF_2"/>
</dbReference>
<keyword evidence="4" id="KW-1185">Reference proteome</keyword>
<evidence type="ECO:0000256" key="1">
    <source>
        <dbReference type="SAM" id="MobiDB-lite"/>
    </source>
</evidence>
<dbReference type="AlphaFoldDB" id="A0A6A5T2E9"/>
<evidence type="ECO:0000259" key="2">
    <source>
        <dbReference type="Pfam" id="PF23549"/>
    </source>
</evidence>
<dbReference type="OrthoDB" id="3694589at2759"/>
<feature type="region of interest" description="Disordered" evidence="1">
    <location>
        <begin position="1"/>
        <end position="92"/>
    </location>
</feature>
<feature type="region of interest" description="Disordered" evidence="1">
    <location>
        <begin position="237"/>
        <end position="258"/>
    </location>
</feature>
<organism evidence="3 4">
    <name type="scientific">Clathrospora elynae</name>
    <dbReference type="NCBI Taxonomy" id="706981"/>
    <lineage>
        <taxon>Eukaryota</taxon>
        <taxon>Fungi</taxon>
        <taxon>Dikarya</taxon>
        <taxon>Ascomycota</taxon>
        <taxon>Pezizomycotina</taxon>
        <taxon>Dothideomycetes</taxon>
        <taxon>Pleosporomycetidae</taxon>
        <taxon>Pleosporales</taxon>
        <taxon>Diademaceae</taxon>
        <taxon>Clathrospora</taxon>
    </lineage>
</organism>
<dbReference type="Pfam" id="PF23549">
    <property type="entry name" value="Zn_ribbon_GRF_2"/>
    <property type="match status" value="1"/>
</dbReference>
<evidence type="ECO:0000313" key="4">
    <source>
        <dbReference type="Proteomes" id="UP000800038"/>
    </source>
</evidence>
<feature type="compositionally biased region" description="Low complexity" evidence="1">
    <location>
        <begin position="23"/>
        <end position="37"/>
    </location>
</feature>
<gene>
    <name evidence="3" type="ORF">EJ02DRAFT_462078</name>
</gene>
<dbReference type="EMBL" id="ML976000">
    <property type="protein sequence ID" value="KAF1947145.1"/>
    <property type="molecule type" value="Genomic_DNA"/>
</dbReference>
<proteinExistence type="predicted"/>